<dbReference type="Gene3D" id="2.60.200.20">
    <property type="match status" value="1"/>
</dbReference>
<proteinExistence type="predicted"/>
<accession>A0ABT9TW77</accession>
<sequence length="526" mass="59211">MHNFRIDFSMNRGHEMLIDTEEGINRSSLDDIELHMLRGEKIPYLLPVDWFELDGKVTFRYALDGHKMLLHRLQLEPLTMQQYYTLVLGLTDALSECRHYMLRPEGCLLNESFIFIGEQLHDVRLAYVPIKASETEAGTSSNELMSLIVRWTSNVDMLDGEGLKRLLRQLSSNKWPLVELRSTLLELIGGMTPVMVETVESNHASAWSASMSAAPKSMPVVIRSLQDGPLESVLPIPPLASERAISKLNDEEEELTAQQQSANAGRSKWIGAAVLLLATACIWRFVYLVSPSKQTMLISAAMTLMLVAGFIFVWRRNSQISKPIQSTILNQDHELAYSRLSAASEDIIESINPDQQIQQNRYSLKFSANEDDRQTYHNEASGGVDFQQVMKSVDNETSLIENRATPGIEPTVLLAKPMKEKKVELTAKLYRRWQGETRVIEWLEPNLRIGRAGEQIGYEELASGVSRMHLEFESLQGERVVKDLGSSNGSTLNGEPMIPYKAYKITAGDVIQLAGAKGPIYELRLE</sequence>
<dbReference type="CDD" id="cd00060">
    <property type="entry name" value="FHA"/>
    <property type="match status" value="1"/>
</dbReference>
<dbReference type="RefSeq" id="WP_307200842.1">
    <property type="nucleotide sequence ID" value="NZ_JAUSSU010000001.1"/>
</dbReference>
<dbReference type="SMART" id="SM00240">
    <property type="entry name" value="FHA"/>
    <property type="match status" value="1"/>
</dbReference>
<keyword evidence="1" id="KW-0472">Membrane</keyword>
<feature type="domain" description="FHA" evidence="2">
    <location>
        <begin position="447"/>
        <end position="497"/>
    </location>
</feature>
<keyword evidence="4" id="KW-1185">Reference proteome</keyword>
<keyword evidence="1" id="KW-0812">Transmembrane</keyword>
<comment type="caution">
    <text evidence="3">The sequence shown here is derived from an EMBL/GenBank/DDBJ whole genome shotgun (WGS) entry which is preliminary data.</text>
</comment>
<organism evidence="3 4">
    <name type="scientific">Paenibacillus harenae</name>
    <dbReference type="NCBI Taxonomy" id="306543"/>
    <lineage>
        <taxon>Bacteria</taxon>
        <taxon>Bacillati</taxon>
        <taxon>Bacillota</taxon>
        <taxon>Bacilli</taxon>
        <taxon>Bacillales</taxon>
        <taxon>Paenibacillaceae</taxon>
        <taxon>Paenibacillus</taxon>
    </lineage>
</organism>
<evidence type="ECO:0000313" key="4">
    <source>
        <dbReference type="Proteomes" id="UP001229346"/>
    </source>
</evidence>
<dbReference type="Pfam" id="PF00498">
    <property type="entry name" value="FHA"/>
    <property type="match status" value="1"/>
</dbReference>
<dbReference type="SUPFAM" id="SSF49879">
    <property type="entry name" value="SMAD/FHA domain"/>
    <property type="match status" value="1"/>
</dbReference>
<feature type="transmembrane region" description="Helical" evidence="1">
    <location>
        <begin position="269"/>
        <end position="290"/>
    </location>
</feature>
<evidence type="ECO:0000259" key="2">
    <source>
        <dbReference type="PROSITE" id="PS50006"/>
    </source>
</evidence>
<gene>
    <name evidence="3" type="ORF">J2T15_000562</name>
</gene>
<reference evidence="3 4" key="1">
    <citation type="submission" date="2023-07" db="EMBL/GenBank/DDBJ databases">
        <title>Sorghum-associated microbial communities from plants grown in Nebraska, USA.</title>
        <authorList>
            <person name="Schachtman D."/>
        </authorList>
    </citation>
    <scope>NUCLEOTIDE SEQUENCE [LARGE SCALE GENOMIC DNA]</scope>
    <source>
        <strain evidence="3 4">CC482</strain>
    </source>
</reference>
<name>A0ABT9TW77_PAEHA</name>
<evidence type="ECO:0000313" key="3">
    <source>
        <dbReference type="EMBL" id="MDQ0111146.1"/>
    </source>
</evidence>
<protein>
    <recommendedName>
        <fullName evidence="2">FHA domain-containing protein</fullName>
    </recommendedName>
</protein>
<dbReference type="Pfam" id="PF19909">
    <property type="entry name" value="DUF6382"/>
    <property type="match status" value="1"/>
</dbReference>
<dbReference type="EMBL" id="JAUSSU010000001">
    <property type="protein sequence ID" value="MDQ0111146.1"/>
    <property type="molecule type" value="Genomic_DNA"/>
</dbReference>
<dbReference type="InterPro" id="IPR045962">
    <property type="entry name" value="DUF6382"/>
</dbReference>
<keyword evidence="1" id="KW-1133">Transmembrane helix</keyword>
<dbReference type="InterPro" id="IPR000253">
    <property type="entry name" value="FHA_dom"/>
</dbReference>
<dbReference type="InterPro" id="IPR008984">
    <property type="entry name" value="SMAD_FHA_dom_sf"/>
</dbReference>
<dbReference type="PROSITE" id="PS50006">
    <property type="entry name" value="FHA_DOMAIN"/>
    <property type="match status" value="1"/>
</dbReference>
<evidence type="ECO:0000256" key="1">
    <source>
        <dbReference type="SAM" id="Phobius"/>
    </source>
</evidence>
<dbReference type="Proteomes" id="UP001229346">
    <property type="component" value="Unassembled WGS sequence"/>
</dbReference>
<feature type="transmembrane region" description="Helical" evidence="1">
    <location>
        <begin position="296"/>
        <end position="314"/>
    </location>
</feature>